<sequence>MNFSIRAISTVVVAALFASVAVAAPIPEPVVAREPAAAADPQCYPRFSCM</sequence>
<feature type="signal peptide" evidence="1">
    <location>
        <begin position="1"/>
        <end position="23"/>
    </location>
</feature>
<proteinExistence type="predicted"/>
<dbReference type="AlphaFoldDB" id="A0A5C3L1P1"/>
<dbReference type="EMBL" id="ML210170">
    <property type="protein sequence ID" value="TFK26884.1"/>
    <property type="molecule type" value="Genomic_DNA"/>
</dbReference>
<name>A0A5C3L1P1_COPMA</name>
<dbReference type="Proteomes" id="UP000307440">
    <property type="component" value="Unassembled WGS sequence"/>
</dbReference>
<feature type="chain" id="PRO_5022894802" evidence="1">
    <location>
        <begin position="24"/>
        <end position="50"/>
    </location>
</feature>
<reference evidence="2 3" key="1">
    <citation type="journal article" date="2019" name="Nat. Ecol. Evol.">
        <title>Megaphylogeny resolves global patterns of mushroom evolution.</title>
        <authorList>
            <person name="Varga T."/>
            <person name="Krizsan K."/>
            <person name="Foldi C."/>
            <person name="Dima B."/>
            <person name="Sanchez-Garcia M."/>
            <person name="Sanchez-Ramirez S."/>
            <person name="Szollosi G.J."/>
            <person name="Szarkandi J.G."/>
            <person name="Papp V."/>
            <person name="Albert L."/>
            <person name="Andreopoulos W."/>
            <person name="Angelini C."/>
            <person name="Antonin V."/>
            <person name="Barry K.W."/>
            <person name="Bougher N.L."/>
            <person name="Buchanan P."/>
            <person name="Buyck B."/>
            <person name="Bense V."/>
            <person name="Catcheside P."/>
            <person name="Chovatia M."/>
            <person name="Cooper J."/>
            <person name="Damon W."/>
            <person name="Desjardin D."/>
            <person name="Finy P."/>
            <person name="Geml J."/>
            <person name="Haridas S."/>
            <person name="Hughes K."/>
            <person name="Justo A."/>
            <person name="Karasinski D."/>
            <person name="Kautmanova I."/>
            <person name="Kiss B."/>
            <person name="Kocsube S."/>
            <person name="Kotiranta H."/>
            <person name="LaButti K.M."/>
            <person name="Lechner B.E."/>
            <person name="Liimatainen K."/>
            <person name="Lipzen A."/>
            <person name="Lukacs Z."/>
            <person name="Mihaltcheva S."/>
            <person name="Morgado L.N."/>
            <person name="Niskanen T."/>
            <person name="Noordeloos M.E."/>
            <person name="Ohm R.A."/>
            <person name="Ortiz-Santana B."/>
            <person name="Ovrebo C."/>
            <person name="Racz N."/>
            <person name="Riley R."/>
            <person name="Savchenko A."/>
            <person name="Shiryaev A."/>
            <person name="Soop K."/>
            <person name="Spirin V."/>
            <person name="Szebenyi C."/>
            <person name="Tomsovsky M."/>
            <person name="Tulloss R.E."/>
            <person name="Uehling J."/>
            <person name="Grigoriev I.V."/>
            <person name="Vagvolgyi C."/>
            <person name="Papp T."/>
            <person name="Martin F.M."/>
            <person name="Miettinen O."/>
            <person name="Hibbett D.S."/>
            <person name="Nagy L.G."/>
        </authorList>
    </citation>
    <scope>NUCLEOTIDE SEQUENCE [LARGE SCALE GENOMIC DNA]</scope>
    <source>
        <strain evidence="2 3">CBS 121175</strain>
    </source>
</reference>
<evidence type="ECO:0000313" key="2">
    <source>
        <dbReference type="EMBL" id="TFK26884.1"/>
    </source>
</evidence>
<organism evidence="2 3">
    <name type="scientific">Coprinopsis marcescibilis</name>
    <name type="common">Agaric fungus</name>
    <name type="synonym">Psathyrella marcescibilis</name>
    <dbReference type="NCBI Taxonomy" id="230819"/>
    <lineage>
        <taxon>Eukaryota</taxon>
        <taxon>Fungi</taxon>
        <taxon>Dikarya</taxon>
        <taxon>Basidiomycota</taxon>
        <taxon>Agaricomycotina</taxon>
        <taxon>Agaricomycetes</taxon>
        <taxon>Agaricomycetidae</taxon>
        <taxon>Agaricales</taxon>
        <taxon>Agaricineae</taxon>
        <taxon>Psathyrellaceae</taxon>
        <taxon>Coprinopsis</taxon>
    </lineage>
</organism>
<gene>
    <name evidence="2" type="ORF">FA15DRAFT_702465</name>
</gene>
<keyword evidence="1" id="KW-0732">Signal</keyword>
<protein>
    <submittedName>
        <fullName evidence="2">Uncharacterized protein</fullName>
    </submittedName>
</protein>
<accession>A0A5C3L1P1</accession>
<evidence type="ECO:0000313" key="3">
    <source>
        <dbReference type="Proteomes" id="UP000307440"/>
    </source>
</evidence>
<evidence type="ECO:0000256" key="1">
    <source>
        <dbReference type="SAM" id="SignalP"/>
    </source>
</evidence>
<keyword evidence="3" id="KW-1185">Reference proteome</keyword>